<evidence type="ECO:0000313" key="2">
    <source>
        <dbReference type="Proteomes" id="UP001358417"/>
    </source>
</evidence>
<gene>
    <name evidence="1" type="ORF">LTR84_007358</name>
</gene>
<proteinExistence type="predicted"/>
<organism evidence="1 2">
    <name type="scientific">Exophiala bonariae</name>
    <dbReference type="NCBI Taxonomy" id="1690606"/>
    <lineage>
        <taxon>Eukaryota</taxon>
        <taxon>Fungi</taxon>
        <taxon>Dikarya</taxon>
        <taxon>Ascomycota</taxon>
        <taxon>Pezizomycotina</taxon>
        <taxon>Eurotiomycetes</taxon>
        <taxon>Chaetothyriomycetidae</taxon>
        <taxon>Chaetothyriales</taxon>
        <taxon>Herpotrichiellaceae</taxon>
        <taxon>Exophiala</taxon>
    </lineage>
</organism>
<sequence>MTTTTMESLFPNTLISEAVRSSFPAGYVVRSLERNDFAKGYLDCLRVLTWVGDLSEQMFHERYDEMKAVNEALGTGKASGTYFLVVIEFEGKIVGNGSLIVERKL</sequence>
<keyword evidence="2" id="KW-1185">Reference proteome</keyword>
<evidence type="ECO:0000313" key="1">
    <source>
        <dbReference type="EMBL" id="KAK5046597.1"/>
    </source>
</evidence>
<dbReference type="GeneID" id="89975524"/>
<dbReference type="Proteomes" id="UP001358417">
    <property type="component" value="Unassembled WGS sequence"/>
</dbReference>
<name>A0AAV9MYN1_9EURO</name>
<evidence type="ECO:0008006" key="3">
    <source>
        <dbReference type="Google" id="ProtNLM"/>
    </source>
</evidence>
<dbReference type="Gene3D" id="3.40.630.30">
    <property type="match status" value="1"/>
</dbReference>
<dbReference type="AlphaFoldDB" id="A0AAV9MYN1"/>
<protein>
    <recommendedName>
        <fullName evidence="3">Glucosamine 6-phosphate N-acetyltransferase</fullName>
    </recommendedName>
</protein>
<accession>A0AAV9MYN1</accession>
<reference evidence="1 2" key="1">
    <citation type="submission" date="2023-08" db="EMBL/GenBank/DDBJ databases">
        <title>Black Yeasts Isolated from many extreme environments.</title>
        <authorList>
            <person name="Coleine C."/>
            <person name="Stajich J.E."/>
            <person name="Selbmann L."/>
        </authorList>
    </citation>
    <scope>NUCLEOTIDE SEQUENCE [LARGE SCALE GENOMIC DNA]</scope>
    <source>
        <strain evidence="1 2">CCFEE 5792</strain>
    </source>
</reference>
<dbReference type="RefSeq" id="XP_064702180.1">
    <property type="nucleotide sequence ID" value="XM_064850911.1"/>
</dbReference>
<comment type="caution">
    <text evidence="1">The sequence shown here is derived from an EMBL/GenBank/DDBJ whole genome shotgun (WGS) entry which is preliminary data.</text>
</comment>
<dbReference type="EMBL" id="JAVRRD010000029">
    <property type="protein sequence ID" value="KAK5046597.1"/>
    <property type="molecule type" value="Genomic_DNA"/>
</dbReference>